<organism evidence="1 2">
    <name type="scientific">Catharanthus roseus</name>
    <name type="common">Madagascar periwinkle</name>
    <name type="synonym">Vinca rosea</name>
    <dbReference type="NCBI Taxonomy" id="4058"/>
    <lineage>
        <taxon>Eukaryota</taxon>
        <taxon>Viridiplantae</taxon>
        <taxon>Streptophyta</taxon>
        <taxon>Embryophyta</taxon>
        <taxon>Tracheophyta</taxon>
        <taxon>Spermatophyta</taxon>
        <taxon>Magnoliopsida</taxon>
        <taxon>eudicotyledons</taxon>
        <taxon>Gunneridae</taxon>
        <taxon>Pentapetalae</taxon>
        <taxon>asterids</taxon>
        <taxon>lamiids</taxon>
        <taxon>Gentianales</taxon>
        <taxon>Apocynaceae</taxon>
        <taxon>Rauvolfioideae</taxon>
        <taxon>Vinceae</taxon>
        <taxon>Catharanthinae</taxon>
        <taxon>Catharanthus</taxon>
    </lineage>
</organism>
<keyword evidence="2" id="KW-1185">Reference proteome</keyword>
<proteinExistence type="predicted"/>
<dbReference type="EMBL" id="CM044708">
    <property type="protein sequence ID" value="KAI5650471.1"/>
    <property type="molecule type" value="Genomic_DNA"/>
</dbReference>
<accession>A0ACB9ZUH2</accession>
<dbReference type="Proteomes" id="UP001060085">
    <property type="component" value="Linkage Group LG08"/>
</dbReference>
<evidence type="ECO:0000313" key="1">
    <source>
        <dbReference type="EMBL" id="KAI5650471.1"/>
    </source>
</evidence>
<protein>
    <submittedName>
        <fullName evidence="1">Uncharacterized protein</fullName>
    </submittedName>
</protein>
<gene>
    <name evidence="1" type="ORF">M9H77_36476</name>
</gene>
<name>A0ACB9ZUH2_CATRO</name>
<reference evidence="2" key="1">
    <citation type="journal article" date="2023" name="Nat. Plants">
        <title>Single-cell RNA sequencing provides a high-resolution roadmap for understanding the multicellular compartmentation of specialized metabolism.</title>
        <authorList>
            <person name="Sun S."/>
            <person name="Shen X."/>
            <person name="Li Y."/>
            <person name="Li Y."/>
            <person name="Wang S."/>
            <person name="Li R."/>
            <person name="Zhang H."/>
            <person name="Shen G."/>
            <person name="Guo B."/>
            <person name="Wei J."/>
            <person name="Xu J."/>
            <person name="St-Pierre B."/>
            <person name="Chen S."/>
            <person name="Sun C."/>
        </authorList>
    </citation>
    <scope>NUCLEOTIDE SEQUENCE [LARGE SCALE GENOMIC DNA]</scope>
</reference>
<sequence length="171" mass="20101">MGNMGERRKRGKMKFTWRVSMVYQSGAREKEEWDRLKKKGKGKWDQILPPIIEENPPKERNTEALPEVEAVENCELLFPRWGVKMKRQRIPSEREKRTGESSLAPLGMNFISWSWNELIDGFSMNSFKVVRWYYKEGAINPAFPWNKRKRLETEELVAEFKGPAAVGKPRV</sequence>
<comment type="caution">
    <text evidence="1">The sequence shown here is derived from an EMBL/GenBank/DDBJ whole genome shotgun (WGS) entry which is preliminary data.</text>
</comment>
<evidence type="ECO:0000313" key="2">
    <source>
        <dbReference type="Proteomes" id="UP001060085"/>
    </source>
</evidence>